<evidence type="ECO:0000256" key="2">
    <source>
        <dbReference type="SAM" id="Phobius"/>
    </source>
</evidence>
<keyword evidence="2" id="KW-1133">Transmembrane helix</keyword>
<feature type="transmembrane region" description="Helical" evidence="2">
    <location>
        <begin position="188"/>
        <end position="209"/>
    </location>
</feature>
<gene>
    <name evidence="3" type="ORF">G4D72_10795</name>
</gene>
<accession>A0ABX0IA65</accession>
<reference evidence="3 4" key="1">
    <citation type="submission" date="2020-02" db="EMBL/GenBank/DDBJ databases">
        <authorList>
            <person name="Chen W.-M."/>
        </authorList>
    </citation>
    <scope>NUCLEOTIDE SEQUENCE [LARGE SCALE GENOMIC DNA]</scope>
    <source>
        <strain evidence="3 4">KDG-16</strain>
    </source>
</reference>
<feature type="transmembrane region" description="Helical" evidence="2">
    <location>
        <begin position="7"/>
        <end position="28"/>
    </location>
</feature>
<comment type="caution">
    <text evidence="3">The sequence shown here is derived from an EMBL/GenBank/DDBJ whole genome shotgun (WGS) entry which is preliminary data.</text>
</comment>
<feature type="transmembrane region" description="Helical" evidence="2">
    <location>
        <begin position="40"/>
        <end position="60"/>
    </location>
</feature>
<dbReference type="Proteomes" id="UP000800984">
    <property type="component" value="Unassembled WGS sequence"/>
</dbReference>
<evidence type="ECO:0000256" key="1">
    <source>
        <dbReference type="SAM" id="Coils"/>
    </source>
</evidence>
<organism evidence="3 4">
    <name type="scientific">Flavobacterium difficile</name>
    <dbReference type="NCBI Taxonomy" id="2709659"/>
    <lineage>
        <taxon>Bacteria</taxon>
        <taxon>Pseudomonadati</taxon>
        <taxon>Bacteroidota</taxon>
        <taxon>Flavobacteriia</taxon>
        <taxon>Flavobacteriales</taxon>
        <taxon>Flavobacteriaceae</taxon>
        <taxon>Flavobacterium</taxon>
    </lineage>
</organism>
<dbReference type="RefSeq" id="WP_166077711.1">
    <property type="nucleotide sequence ID" value="NZ_JAAJBT010000006.1"/>
</dbReference>
<feature type="coiled-coil region" evidence="1">
    <location>
        <begin position="258"/>
        <end position="285"/>
    </location>
</feature>
<dbReference type="EMBL" id="JAAJBT010000006">
    <property type="protein sequence ID" value="NHM02592.1"/>
    <property type="molecule type" value="Genomic_DNA"/>
</dbReference>
<feature type="transmembrane region" description="Helical" evidence="2">
    <location>
        <begin position="153"/>
        <end position="176"/>
    </location>
</feature>
<sequence length="299" mass="34730">MNKRKIYYKLYFFSIFLLISIVGGYTTINTEWLILPVKSTIILSLLIFFISLFLILQTYLDLSESDPKKLKSFLKNNEDEKGGKEDYLDTMFKIIDDDKKVKIFKENLLSKVEEKFLDSFSSELYTQVVLEDLFSIEESIRAQIKRLTYNSNLNLTIGIIINTVGIIILFFSIYNFDSSSVTNVLSYFAPRITIVLFVQIFSFFFLKLYKECLQDIKYFENEIIDTTFKVSSIKLAITLENTELINEILKKFSDGRRLSVVTIKKDETTEDLERLKSESNVIESLSTAIKSITGKDDKK</sequence>
<keyword evidence="1" id="KW-0175">Coiled coil</keyword>
<keyword evidence="2" id="KW-0812">Transmembrane</keyword>
<proteinExistence type="predicted"/>
<protein>
    <submittedName>
        <fullName evidence="3">Uncharacterized protein</fullName>
    </submittedName>
</protein>
<keyword evidence="2" id="KW-0472">Membrane</keyword>
<evidence type="ECO:0000313" key="4">
    <source>
        <dbReference type="Proteomes" id="UP000800984"/>
    </source>
</evidence>
<evidence type="ECO:0000313" key="3">
    <source>
        <dbReference type="EMBL" id="NHM02592.1"/>
    </source>
</evidence>
<keyword evidence="4" id="KW-1185">Reference proteome</keyword>
<name>A0ABX0IA65_9FLAO</name>